<dbReference type="Proteomes" id="UP000317646">
    <property type="component" value="Unassembled WGS sequence"/>
</dbReference>
<evidence type="ECO:0000256" key="1">
    <source>
        <dbReference type="SAM" id="MobiDB-lite"/>
    </source>
</evidence>
<gene>
    <name evidence="4" type="ORF">EAH73_17955</name>
</gene>
<dbReference type="Gene3D" id="1.20.1260.10">
    <property type="match status" value="1"/>
</dbReference>
<feature type="domain" description="DUF4142" evidence="3">
    <location>
        <begin position="66"/>
        <end position="199"/>
    </location>
</feature>
<sequence>MNRSLLPALAAGLLAFSACNSADKPTTASQPETTPPAENAAPPMANTTDTAATAGAPGAAAMAPMSDNDFITKVDEGGHNEMGLSKVVLTKNPSATVKAYANKMIADHTKAGAELTPIAKAHGVKLKGMMDAEHQTIREAMLKMSGPALEKKYMDQMVTDHDKTVALFQSEIANGKQADTKAFASKTLPTIQAHDTMAKSDDKMKM</sequence>
<accession>A0A502GNE1</accession>
<keyword evidence="2" id="KW-0732">Signal</keyword>
<comment type="caution">
    <text evidence="4">The sequence shown here is derived from an EMBL/GenBank/DDBJ whole genome shotgun (WGS) entry which is preliminary data.</text>
</comment>
<feature type="region of interest" description="Disordered" evidence="1">
    <location>
        <begin position="22"/>
        <end position="52"/>
    </location>
</feature>
<protein>
    <submittedName>
        <fullName evidence="4">DUF4142 domain-containing protein</fullName>
    </submittedName>
</protein>
<feature type="compositionally biased region" description="Low complexity" evidence="1">
    <location>
        <begin position="31"/>
        <end position="52"/>
    </location>
</feature>
<evidence type="ECO:0000259" key="3">
    <source>
        <dbReference type="Pfam" id="PF13628"/>
    </source>
</evidence>
<evidence type="ECO:0000256" key="2">
    <source>
        <dbReference type="SAM" id="SignalP"/>
    </source>
</evidence>
<feature type="chain" id="PRO_5021323764" evidence="2">
    <location>
        <begin position="23"/>
        <end position="206"/>
    </location>
</feature>
<dbReference type="PANTHER" id="PTHR38593:SF1">
    <property type="entry name" value="BLR2558 PROTEIN"/>
    <property type="match status" value="1"/>
</dbReference>
<dbReference type="RefSeq" id="WP_140468827.1">
    <property type="nucleotide sequence ID" value="NZ_RCYZ01000008.1"/>
</dbReference>
<dbReference type="Pfam" id="PF13628">
    <property type="entry name" value="DUF4142"/>
    <property type="match status" value="1"/>
</dbReference>
<evidence type="ECO:0000313" key="5">
    <source>
        <dbReference type="Proteomes" id="UP000317646"/>
    </source>
</evidence>
<dbReference type="InterPro" id="IPR012347">
    <property type="entry name" value="Ferritin-like"/>
</dbReference>
<evidence type="ECO:0000313" key="4">
    <source>
        <dbReference type="EMBL" id="TPG62948.1"/>
    </source>
</evidence>
<feature type="signal peptide" evidence="2">
    <location>
        <begin position="1"/>
        <end position="22"/>
    </location>
</feature>
<dbReference type="AlphaFoldDB" id="A0A502GNE1"/>
<dbReference type="PANTHER" id="PTHR38593">
    <property type="entry name" value="BLR2558 PROTEIN"/>
    <property type="match status" value="1"/>
</dbReference>
<organism evidence="4 5">
    <name type="scientific">Hymenobacter nivis</name>
    <dbReference type="NCBI Taxonomy" id="1850093"/>
    <lineage>
        <taxon>Bacteria</taxon>
        <taxon>Pseudomonadati</taxon>
        <taxon>Bacteroidota</taxon>
        <taxon>Cytophagia</taxon>
        <taxon>Cytophagales</taxon>
        <taxon>Hymenobacteraceae</taxon>
        <taxon>Hymenobacter</taxon>
    </lineage>
</organism>
<keyword evidence="5" id="KW-1185">Reference proteome</keyword>
<proteinExistence type="predicted"/>
<dbReference type="InterPro" id="IPR025419">
    <property type="entry name" value="DUF4142"/>
</dbReference>
<dbReference type="PROSITE" id="PS51257">
    <property type="entry name" value="PROKAR_LIPOPROTEIN"/>
    <property type="match status" value="1"/>
</dbReference>
<reference evidence="4 5" key="1">
    <citation type="journal article" date="2019" name="Environ. Microbiol.">
        <title>Species interactions and distinct microbial communities in high Arctic permafrost affected cryosols are associated with the CH4 and CO2 gas fluxes.</title>
        <authorList>
            <person name="Altshuler I."/>
            <person name="Hamel J."/>
            <person name="Turney S."/>
            <person name="Magnuson E."/>
            <person name="Levesque R."/>
            <person name="Greer C."/>
            <person name="Whyte L.G."/>
        </authorList>
    </citation>
    <scope>NUCLEOTIDE SEQUENCE [LARGE SCALE GENOMIC DNA]</scope>
    <source>
        <strain evidence="4 5">S9.2P</strain>
    </source>
</reference>
<name>A0A502GNE1_9BACT</name>
<dbReference type="EMBL" id="RCYZ01000008">
    <property type="protein sequence ID" value="TPG62948.1"/>
    <property type="molecule type" value="Genomic_DNA"/>
</dbReference>
<dbReference type="OrthoDB" id="883203at2"/>